<reference evidence="12" key="1">
    <citation type="submission" date="2020-10" db="EMBL/GenBank/DDBJ databases">
        <title>Genomic Encyclopedia of Type Strains, Phase IV (KMG-IV): sequencing the most valuable type-strain genomes for metagenomic binning, comparative biology and taxonomic classification.</title>
        <authorList>
            <person name="Goeker M."/>
        </authorList>
    </citation>
    <scope>NUCLEOTIDE SEQUENCE</scope>
    <source>
        <strain evidence="12">DSM 13886</strain>
    </source>
</reference>
<dbReference type="SMART" id="SM01049">
    <property type="entry name" value="Cache_2"/>
    <property type="match status" value="1"/>
</dbReference>
<feature type="domain" description="HAMP" evidence="11">
    <location>
        <begin position="216"/>
        <end position="268"/>
    </location>
</feature>
<dbReference type="SUPFAM" id="SSF58104">
    <property type="entry name" value="Methyl-accepting chemotaxis protein (MCP) signaling domain"/>
    <property type="match status" value="1"/>
</dbReference>
<organism evidence="12 13">
    <name type="scientific">Sporosarcina limicola</name>
    <dbReference type="NCBI Taxonomy" id="34101"/>
    <lineage>
        <taxon>Bacteria</taxon>
        <taxon>Bacillati</taxon>
        <taxon>Bacillota</taxon>
        <taxon>Bacilli</taxon>
        <taxon>Bacillales</taxon>
        <taxon>Caryophanaceae</taxon>
        <taxon>Sporosarcina</taxon>
    </lineage>
</organism>
<evidence type="ECO:0000256" key="6">
    <source>
        <dbReference type="ARBA" id="ARBA00023224"/>
    </source>
</evidence>
<sequence>MNSIKTKLLTSFLLVSLIPLIALGMTSYFISKDSLVNSKKEHLKQIVDSAYILAENLQIQVINGSLSEEEAQEMLREALVGEKQADQTRVIPEKSPRIGQEDYFFAYDKEIRAVMHPKVFEGEVKNDPNVEGKYVNKEMYDQKEGYYSFMWQNPGEDKARPKMAYLRYFEPWDWVLVMGSYYDGFYNESELIRNITIIIILVGMVVVALVSLFITTRFTKNITEMKIAVEAFGDGDFTKRVKVIGKDEIGNMGEMLNHAVSQVQFVISKVMHSSNSMQTSANQLSVGVDHLDRASEEIAHSVEEVASGSEEQADNLQNLSGYMEELVASFDETALNVNHVNHVVIKASEVSKKGQERIEESVQQMNVISKSVERIQEVMHHLNENTKKISNFVTVISEISSQTNLLALNAAIEAARAGEFGRGFAVVADEVRKLAEQSNRSAEEIKGIITNVLIESEQSQEIVQDSSKAVLIGIDVVKDTGQIFAEIHDYVSEVATEVTKITLTITEVNKGAQGVSNSVSDLGAFNEETNSHTQNVAAAIEEKTAMTKEINMSMKTLAGQANELYELSKKFTV</sequence>
<evidence type="ECO:0000313" key="12">
    <source>
        <dbReference type="EMBL" id="MBE1554047.1"/>
    </source>
</evidence>
<accession>A0A927MJ18</accession>
<evidence type="ECO:0000256" key="5">
    <source>
        <dbReference type="ARBA" id="ARBA00023136"/>
    </source>
</evidence>
<evidence type="ECO:0000256" key="4">
    <source>
        <dbReference type="ARBA" id="ARBA00022989"/>
    </source>
</evidence>
<dbReference type="Gene3D" id="3.30.450.20">
    <property type="entry name" value="PAS domain"/>
    <property type="match status" value="1"/>
</dbReference>
<dbReference type="GO" id="GO:0006935">
    <property type="term" value="P:chemotaxis"/>
    <property type="evidence" value="ECO:0007669"/>
    <property type="project" value="InterPro"/>
</dbReference>
<keyword evidence="6 8" id="KW-0807">Transducer</keyword>
<dbReference type="Gene3D" id="1.10.287.950">
    <property type="entry name" value="Methyl-accepting chemotaxis protein"/>
    <property type="match status" value="1"/>
</dbReference>
<dbReference type="AlphaFoldDB" id="A0A927MJ18"/>
<evidence type="ECO:0000313" key="13">
    <source>
        <dbReference type="Proteomes" id="UP000658225"/>
    </source>
</evidence>
<evidence type="ECO:0000259" key="11">
    <source>
        <dbReference type="PROSITE" id="PS50885"/>
    </source>
</evidence>
<evidence type="ECO:0000256" key="7">
    <source>
        <dbReference type="ARBA" id="ARBA00029447"/>
    </source>
</evidence>
<comment type="caution">
    <text evidence="12">The sequence shown here is derived from an EMBL/GenBank/DDBJ whole genome shotgun (WGS) entry which is preliminary data.</text>
</comment>
<comment type="subcellular location">
    <subcellularLocation>
        <location evidence="1">Cell membrane</location>
        <topology evidence="1">Multi-pass membrane protein</topology>
    </subcellularLocation>
</comment>
<keyword evidence="4 9" id="KW-1133">Transmembrane helix</keyword>
<evidence type="ECO:0000256" key="2">
    <source>
        <dbReference type="ARBA" id="ARBA00022475"/>
    </source>
</evidence>
<dbReference type="SMART" id="SM00304">
    <property type="entry name" value="HAMP"/>
    <property type="match status" value="1"/>
</dbReference>
<keyword evidence="3 9" id="KW-0812">Transmembrane</keyword>
<dbReference type="CDD" id="cd11386">
    <property type="entry name" value="MCP_signal"/>
    <property type="match status" value="1"/>
</dbReference>
<proteinExistence type="inferred from homology"/>
<dbReference type="GO" id="GO:0007165">
    <property type="term" value="P:signal transduction"/>
    <property type="evidence" value="ECO:0007669"/>
    <property type="project" value="UniProtKB-KW"/>
</dbReference>
<dbReference type="GO" id="GO:0004888">
    <property type="term" value="F:transmembrane signaling receptor activity"/>
    <property type="evidence" value="ECO:0007669"/>
    <property type="project" value="InterPro"/>
</dbReference>
<keyword evidence="2" id="KW-1003">Cell membrane</keyword>
<evidence type="ECO:0000256" key="9">
    <source>
        <dbReference type="SAM" id="Phobius"/>
    </source>
</evidence>
<evidence type="ECO:0000256" key="8">
    <source>
        <dbReference type="PROSITE-ProRule" id="PRU00284"/>
    </source>
</evidence>
<dbReference type="PROSITE" id="PS50885">
    <property type="entry name" value="HAMP"/>
    <property type="match status" value="1"/>
</dbReference>
<dbReference type="Pfam" id="PF00015">
    <property type="entry name" value="MCPsignal"/>
    <property type="match status" value="1"/>
</dbReference>
<dbReference type="SMART" id="SM00283">
    <property type="entry name" value="MA"/>
    <property type="match status" value="1"/>
</dbReference>
<dbReference type="InterPro" id="IPR003660">
    <property type="entry name" value="HAMP_dom"/>
</dbReference>
<feature type="domain" description="Methyl-accepting transducer" evidence="10">
    <location>
        <begin position="287"/>
        <end position="523"/>
    </location>
</feature>
<keyword evidence="13" id="KW-1185">Reference proteome</keyword>
<dbReference type="InterPro" id="IPR033480">
    <property type="entry name" value="sCache_2"/>
</dbReference>
<dbReference type="PANTHER" id="PTHR32089:SF112">
    <property type="entry name" value="LYSOZYME-LIKE PROTEIN-RELATED"/>
    <property type="match status" value="1"/>
</dbReference>
<dbReference type="InterPro" id="IPR004090">
    <property type="entry name" value="Chemotax_Me-accpt_rcpt"/>
</dbReference>
<evidence type="ECO:0000256" key="3">
    <source>
        <dbReference type="ARBA" id="ARBA00022692"/>
    </source>
</evidence>
<dbReference type="Pfam" id="PF00672">
    <property type="entry name" value="HAMP"/>
    <property type="match status" value="1"/>
</dbReference>
<feature type="transmembrane region" description="Helical" evidence="9">
    <location>
        <begin position="195"/>
        <end position="216"/>
    </location>
</feature>
<comment type="similarity">
    <text evidence="7">Belongs to the methyl-accepting chemotaxis (MCP) protein family.</text>
</comment>
<dbReference type="Pfam" id="PF17200">
    <property type="entry name" value="sCache_2"/>
    <property type="match status" value="1"/>
</dbReference>
<protein>
    <submittedName>
        <fullName evidence="12">Methyl-accepting chemotaxis protein</fullName>
    </submittedName>
</protein>
<dbReference type="RefSeq" id="WP_192597841.1">
    <property type="nucleotide sequence ID" value="NZ_JADBEL010000004.1"/>
</dbReference>
<dbReference type="PROSITE" id="PS50111">
    <property type="entry name" value="CHEMOTAXIS_TRANSDUC_2"/>
    <property type="match status" value="1"/>
</dbReference>
<evidence type="ECO:0000256" key="1">
    <source>
        <dbReference type="ARBA" id="ARBA00004651"/>
    </source>
</evidence>
<evidence type="ECO:0000259" key="10">
    <source>
        <dbReference type="PROSITE" id="PS50111"/>
    </source>
</evidence>
<keyword evidence="5 9" id="KW-0472">Membrane</keyword>
<dbReference type="InterPro" id="IPR004089">
    <property type="entry name" value="MCPsignal_dom"/>
</dbReference>
<dbReference type="EMBL" id="JADBEL010000004">
    <property type="protein sequence ID" value="MBE1554047.1"/>
    <property type="molecule type" value="Genomic_DNA"/>
</dbReference>
<dbReference type="CDD" id="cd06225">
    <property type="entry name" value="HAMP"/>
    <property type="match status" value="1"/>
</dbReference>
<dbReference type="PANTHER" id="PTHR32089">
    <property type="entry name" value="METHYL-ACCEPTING CHEMOTAXIS PROTEIN MCPB"/>
    <property type="match status" value="1"/>
</dbReference>
<gene>
    <name evidence="12" type="ORF">H4683_001122</name>
</gene>
<dbReference type="PRINTS" id="PR00260">
    <property type="entry name" value="CHEMTRNSDUCR"/>
</dbReference>
<name>A0A927MJ18_9BACL</name>
<dbReference type="GO" id="GO:0005886">
    <property type="term" value="C:plasma membrane"/>
    <property type="evidence" value="ECO:0007669"/>
    <property type="project" value="UniProtKB-SubCell"/>
</dbReference>
<dbReference type="Proteomes" id="UP000658225">
    <property type="component" value="Unassembled WGS sequence"/>
</dbReference>